<reference evidence="1 2" key="2">
    <citation type="journal article" date="2013" name="PLoS Genet.">
        <title>Comparative genome structure, secondary metabolite, and effector coding capacity across Cochliobolus pathogens.</title>
        <authorList>
            <person name="Condon B.J."/>
            <person name="Leng Y."/>
            <person name="Wu D."/>
            <person name="Bushley K.E."/>
            <person name="Ohm R.A."/>
            <person name="Otillar R."/>
            <person name="Martin J."/>
            <person name="Schackwitz W."/>
            <person name="Grimwood J."/>
            <person name="MohdZainudin N."/>
            <person name="Xue C."/>
            <person name="Wang R."/>
            <person name="Manning V.A."/>
            <person name="Dhillon B."/>
            <person name="Tu Z.J."/>
            <person name="Steffenson B.J."/>
            <person name="Salamov A."/>
            <person name="Sun H."/>
            <person name="Lowry S."/>
            <person name="LaButti K."/>
            <person name="Han J."/>
            <person name="Copeland A."/>
            <person name="Lindquist E."/>
            <person name="Barry K."/>
            <person name="Schmutz J."/>
            <person name="Baker S.E."/>
            <person name="Ciuffetti L.M."/>
            <person name="Grigoriev I.V."/>
            <person name="Zhong S."/>
            <person name="Turgeon B.G."/>
        </authorList>
    </citation>
    <scope>NUCLEOTIDE SEQUENCE [LARGE SCALE GENOMIC DNA]</scope>
    <source>
        <strain evidence="2">28A</strain>
    </source>
</reference>
<reference evidence="1 2" key="1">
    <citation type="journal article" date="2012" name="PLoS Pathog.">
        <title>Diverse lifestyles and strategies of plant pathogenesis encoded in the genomes of eighteen Dothideomycetes fungi.</title>
        <authorList>
            <person name="Ohm R.A."/>
            <person name="Feau N."/>
            <person name="Henrissat B."/>
            <person name="Schoch C.L."/>
            <person name="Horwitz B.A."/>
            <person name="Barry K.W."/>
            <person name="Condon B.J."/>
            <person name="Copeland A.C."/>
            <person name="Dhillon B."/>
            <person name="Glaser F."/>
            <person name="Hesse C.N."/>
            <person name="Kosti I."/>
            <person name="LaButti K."/>
            <person name="Lindquist E.A."/>
            <person name="Lucas S."/>
            <person name="Salamov A.A."/>
            <person name="Bradshaw R.E."/>
            <person name="Ciuffetti L."/>
            <person name="Hamelin R.C."/>
            <person name="Kema G.H.J."/>
            <person name="Lawrence C."/>
            <person name="Scott J.A."/>
            <person name="Spatafora J.W."/>
            <person name="Turgeon B.G."/>
            <person name="de Wit P.J.G.M."/>
            <person name="Zhong S."/>
            <person name="Goodwin S.B."/>
            <person name="Grigoriev I.V."/>
        </authorList>
    </citation>
    <scope>NUCLEOTIDE SEQUENCE [LARGE SCALE GENOMIC DNA]</scope>
    <source>
        <strain evidence="2">28A</strain>
    </source>
</reference>
<name>R0IZL2_EXST2</name>
<evidence type="ECO:0000313" key="2">
    <source>
        <dbReference type="Proteomes" id="UP000016935"/>
    </source>
</evidence>
<protein>
    <submittedName>
        <fullName evidence="1">Uncharacterized protein</fullName>
    </submittedName>
</protein>
<accession>R0IZL2</accession>
<dbReference type="RefSeq" id="XP_008022384.1">
    <property type="nucleotide sequence ID" value="XM_008024193.1"/>
</dbReference>
<dbReference type="AlphaFoldDB" id="R0IZL2"/>
<evidence type="ECO:0000313" key="1">
    <source>
        <dbReference type="EMBL" id="EOA89986.1"/>
    </source>
</evidence>
<sequence>MLRPEFSPMNQDLNNSNYHGIQNAIYMQQGIQASLNNQHYLQDPYKQLLGSKLAPK</sequence>
<organism evidence="1 2">
    <name type="scientific">Exserohilum turcicum (strain 28A)</name>
    <name type="common">Northern leaf blight fungus</name>
    <name type="synonym">Setosphaeria turcica</name>
    <dbReference type="NCBI Taxonomy" id="671987"/>
    <lineage>
        <taxon>Eukaryota</taxon>
        <taxon>Fungi</taxon>
        <taxon>Dikarya</taxon>
        <taxon>Ascomycota</taxon>
        <taxon>Pezizomycotina</taxon>
        <taxon>Dothideomycetes</taxon>
        <taxon>Pleosporomycetidae</taxon>
        <taxon>Pleosporales</taxon>
        <taxon>Pleosporineae</taxon>
        <taxon>Pleosporaceae</taxon>
        <taxon>Exserohilum</taxon>
    </lineage>
</organism>
<keyword evidence="2" id="KW-1185">Reference proteome</keyword>
<dbReference type="HOGENOM" id="CLU_3015677_0_0_1"/>
<proteinExistence type="predicted"/>
<dbReference type="GeneID" id="19403341"/>
<dbReference type="EMBL" id="KB908503">
    <property type="protein sequence ID" value="EOA89986.1"/>
    <property type="molecule type" value="Genomic_DNA"/>
</dbReference>
<dbReference type="Proteomes" id="UP000016935">
    <property type="component" value="Unassembled WGS sequence"/>
</dbReference>
<gene>
    <name evidence="1" type="ORF">SETTUDRAFT_29433</name>
</gene>